<proteinExistence type="predicted"/>
<dbReference type="Proteomes" id="UP000696280">
    <property type="component" value="Unassembled WGS sequence"/>
</dbReference>
<comment type="caution">
    <text evidence="2">The sequence shown here is derived from an EMBL/GenBank/DDBJ whole genome shotgun (WGS) entry which is preliminary data.</text>
</comment>
<evidence type="ECO:0000313" key="3">
    <source>
        <dbReference type="Proteomes" id="UP000696280"/>
    </source>
</evidence>
<dbReference type="EMBL" id="CAJVRL010000077">
    <property type="protein sequence ID" value="CAG8957105.1"/>
    <property type="molecule type" value="Genomic_DNA"/>
</dbReference>
<reference evidence="2" key="1">
    <citation type="submission" date="2021-07" db="EMBL/GenBank/DDBJ databases">
        <authorList>
            <person name="Durling M."/>
        </authorList>
    </citation>
    <scope>NUCLEOTIDE SEQUENCE</scope>
</reference>
<feature type="compositionally biased region" description="Polar residues" evidence="1">
    <location>
        <begin position="37"/>
        <end position="84"/>
    </location>
</feature>
<name>A0A9N9L3L4_9HELO</name>
<accession>A0A9N9L3L4</accession>
<evidence type="ECO:0000313" key="2">
    <source>
        <dbReference type="EMBL" id="CAG8957105.1"/>
    </source>
</evidence>
<keyword evidence="3" id="KW-1185">Reference proteome</keyword>
<sequence>MLFIVPASFSLSQDRNRERPKRFPLQPAEKRRVISHPVSTPSTKQHNQSPKSPSSQQHGQETSQPGTTNRQTINLKPVHSSSPKLRNPGPEPEERPRKNGSRTAHRLPILRPTGKLGDQLVGFLESNDGEEIVFWGRNVAVWDLDLEDWCWVGLLSKGLVMTRGFSGCGFASLRAYLRIHIILPPDLGRLGVLIITQQTADLLKPRVLAQEERPIRDQWSQQIMRSQDFKGRDPIRHEPPDEARGTILFTRVFHYDESKHSTYSFGSMP</sequence>
<organism evidence="2 3">
    <name type="scientific">Hymenoscyphus fraxineus</name>
    <dbReference type="NCBI Taxonomy" id="746836"/>
    <lineage>
        <taxon>Eukaryota</taxon>
        <taxon>Fungi</taxon>
        <taxon>Dikarya</taxon>
        <taxon>Ascomycota</taxon>
        <taxon>Pezizomycotina</taxon>
        <taxon>Leotiomycetes</taxon>
        <taxon>Helotiales</taxon>
        <taxon>Helotiaceae</taxon>
        <taxon>Hymenoscyphus</taxon>
    </lineage>
</organism>
<evidence type="ECO:0000256" key="1">
    <source>
        <dbReference type="SAM" id="MobiDB-lite"/>
    </source>
</evidence>
<dbReference type="AlphaFoldDB" id="A0A9N9L3L4"/>
<protein>
    <submittedName>
        <fullName evidence="2">Uncharacterized protein</fullName>
    </submittedName>
</protein>
<gene>
    <name evidence="2" type="ORF">HYFRA_00009306</name>
</gene>
<feature type="region of interest" description="Disordered" evidence="1">
    <location>
        <begin position="1"/>
        <end position="108"/>
    </location>
</feature>